<feature type="region of interest" description="Disordered" evidence="4">
    <location>
        <begin position="727"/>
        <end position="799"/>
    </location>
</feature>
<keyword evidence="2 3" id="KW-0802">TPR repeat</keyword>
<dbReference type="Gene3D" id="1.25.40.1040">
    <property type="match status" value="1"/>
</dbReference>
<dbReference type="PROSITE" id="PS50005">
    <property type="entry name" value="TPR"/>
    <property type="match status" value="1"/>
</dbReference>
<dbReference type="GeneID" id="108682361"/>
<protein>
    <submittedName>
        <fullName evidence="6">N-alpha-acetyltransferase 15, NatA auxiliary subunit</fullName>
    </submittedName>
</protein>
<dbReference type="PANTHER" id="PTHR22767">
    <property type="entry name" value="N-TERMINAL ACETYLTRANSFERASE-RELATED"/>
    <property type="match status" value="1"/>
</dbReference>
<evidence type="ECO:0000256" key="3">
    <source>
        <dbReference type="PROSITE-ProRule" id="PRU00339"/>
    </source>
</evidence>
<dbReference type="AlphaFoldDB" id="A0A8B7PLE3"/>
<dbReference type="Gene3D" id="1.25.40.1010">
    <property type="match status" value="1"/>
</dbReference>
<dbReference type="InterPro" id="IPR021183">
    <property type="entry name" value="NatA_aux_su"/>
</dbReference>
<evidence type="ECO:0000256" key="1">
    <source>
        <dbReference type="ARBA" id="ARBA00022737"/>
    </source>
</evidence>
<dbReference type="Pfam" id="PF12569">
    <property type="entry name" value="NatA_aux_su"/>
    <property type="match status" value="1"/>
</dbReference>
<keyword evidence="1" id="KW-0677">Repeat</keyword>
<keyword evidence="5" id="KW-1185">Reference proteome</keyword>
<dbReference type="SUPFAM" id="SSF48452">
    <property type="entry name" value="TPR-like"/>
    <property type="match status" value="1"/>
</dbReference>
<evidence type="ECO:0000256" key="2">
    <source>
        <dbReference type="ARBA" id="ARBA00022803"/>
    </source>
</evidence>
<dbReference type="GO" id="GO:0031415">
    <property type="term" value="C:NatA complex"/>
    <property type="evidence" value="ECO:0007669"/>
    <property type="project" value="TreeGrafter"/>
</dbReference>
<accession>A0A8B7PLE3</accession>
<dbReference type="SMART" id="SM00028">
    <property type="entry name" value="TPR"/>
    <property type="match status" value="7"/>
</dbReference>
<dbReference type="OrthoDB" id="10263032at2759"/>
<dbReference type="InterPro" id="IPR011990">
    <property type="entry name" value="TPR-like_helical_dom_sf"/>
</dbReference>
<name>A0A8B7PLE3_HYAAZ</name>
<feature type="region of interest" description="Disordered" evidence="4">
    <location>
        <begin position="591"/>
        <end position="644"/>
    </location>
</feature>
<dbReference type="Proteomes" id="UP000694843">
    <property type="component" value="Unplaced"/>
</dbReference>
<feature type="compositionally biased region" description="Basic and acidic residues" evidence="4">
    <location>
        <begin position="602"/>
        <end position="626"/>
    </location>
</feature>
<dbReference type="PIRSF" id="PIRSF000422">
    <property type="entry name" value="N-terminal-AcTrfase-A_aux_su"/>
    <property type="match status" value="1"/>
</dbReference>
<sequence>MDPSNQVLPTKENSLFKRILKCYEQKQYKNGLKFAKQVLQNYPNHGETQAMKGLTLNCLGRKEEAYQLVRQGLRNNLKSHVCWHVFGLLQRSDKKYDEAIKCYRNALKWDKDNLQILRDLSLLQIQMRDLEGYRETRYKLFELRPTHRASWIGYAMSFHLLKDYSSALKILEEFRKTMQKNTYDYEYSELLLYQNMVMREAGLLEEALEHINTYKESICDKVTSLEIRGELLLALNRPTEAEKFYRVLIDRNHENKDYYLKLEKALELSTVEQKLALYKDYSLKFPRAHVPRRLPLNYATGEVLEALLEPYLQKCLLKGVPPLFTDLQSLYDQPGKAELLETLMYRYLHNLETCGRLDPSDESSDKEPACILFVLMYLAEHHSHLNNTETALKLLQRALDHTPTLIELYIIKGDILKRAGDLLGAVDAVTEAQTLDTADRYVNSKTASFMLSANLIQAAQDMCSKFTREGVSAMENLNEMQCMWFQNDCAHAYYRLGQYGMALKMCHQVDRHFTEIIEDQFDFHTYCMRKMTLRSYVQLLRLEDVLRSNEFYWEAAILAITIYLRLHDKPITDVTFENDINTVDMSPAELKKYRARQRKNRKAEERKQEEKRKEEKKAEQKKKQSGQDDLENPPQEELIPHKLERPADPINEALNFLRPLQALLPQRLHTHLLAFSIHLRRNKPLLMLQSLKRAWSVDRDHPELHTSFVQFLKYCKDSLPRKYQAPVVTPAESATPVPLPSNEQGSNKPNPTNHHHPSNKHIKNSKDNKNNNKDKNQRKNHHHNHQNNIASNNTENCKTDTNASTEIIAPTKPSINLEEEEANFDAQEAVVVAIIHEVMTSLVGTVDPVKLNEDFLNKNNESLPHRLQAARSMMFLDSVQKQRAIGIATEIGDHIKGRNLENLQTVLEWLEGLECEASPEEILRFKSQSQKLFPRAQIFMSELPQSHTTTVTTTTADGAAALATTTAVSGVITSVAPSITDDEITANCQQYDEVIVNHVNHVDG</sequence>
<gene>
    <name evidence="6" type="primary">LOC108682361</name>
</gene>
<dbReference type="PANTHER" id="PTHR22767:SF2">
    <property type="entry name" value="N(ALPHA)-ACETYLTRANSFERASE 15_16, ISOFORM A"/>
    <property type="match status" value="1"/>
</dbReference>
<proteinExistence type="predicted"/>
<feature type="compositionally biased region" description="Basic and acidic residues" evidence="4">
    <location>
        <begin position="764"/>
        <end position="777"/>
    </location>
</feature>
<evidence type="ECO:0000313" key="5">
    <source>
        <dbReference type="Proteomes" id="UP000694843"/>
    </source>
</evidence>
<reference evidence="6" key="1">
    <citation type="submission" date="2025-08" db="UniProtKB">
        <authorList>
            <consortium name="RefSeq"/>
        </authorList>
    </citation>
    <scope>IDENTIFICATION</scope>
    <source>
        <tissue evidence="6">Whole organism</tissue>
    </source>
</reference>
<feature type="compositionally biased region" description="Basic residues" evidence="4">
    <location>
        <begin position="753"/>
        <end position="763"/>
    </location>
</feature>
<dbReference type="FunFam" id="1.25.40.1040:FF:000003">
    <property type="entry name" value="N-terminal acetyltransferase A, auxiliary subunit"/>
    <property type="match status" value="1"/>
</dbReference>
<dbReference type="InterPro" id="IPR019734">
    <property type="entry name" value="TPR_rpt"/>
</dbReference>
<feature type="repeat" description="TPR" evidence="3">
    <location>
        <begin position="80"/>
        <end position="113"/>
    </location>
</feature>
<organism evidence="5 6">
    <name type="scientific">Hyalella azteca</name>
    <name type="common">Amphipod</name>
    <dbReference type="NCBI Taxonomy" id="294128"/>
    <lineage>
        <taxon>Eukaryota</taxon>
        <taxon>Metazoa</taxon>
        <taxon>Ecdysozoa</taxon>
        <taxon>Arthropoda</taxon>
        <taxon>Crustacea</taxon>
        <taxon>Multicrustacea</taxon>
        <taxon>Malacostraca</taxon>
        <taxon>Eumalacostraca</taxon>
        <taxon>Peracarida</taxon>
        <taxon>Amphipoda</taxon>
        <taxon>Senticaudata</taxon>
        <taxon>Talitrida</taxon>
        <taxon>Talitroidea</taxon>
        <taxon>Hyalellidae</taxon>
        <taxon>Hyalella</taxon>
    </lineage>
</organism>
<dbReference type="RefSeq" id="XP_018026993.1">
    <property type="nucleotide sequence ID" value="XM_018171504.2"/>
</dbReference>
<dbReference type="CTD" id="32934"/>
<dbReference type="OMA" id="MEMRADY"/>
<dbReference type="Pfam" id="PF13181">
    <property type="entry name" value="TPR_8"/>
    <property type="match status" value="1"/>
</dbReference>
<evidence type="ECO:0000256" key="4">
    <source>
        <dbReference type="SAM" id="MobiDB-lite"/>
    </source>
</evidence>
<dbReference type="KEGG" id="hazt:108682361"/>
<feature type="compositionally biased region" description="Polar residues" evidence="4">
    <location>
        <begin position="741"/>
        <end position="752"/>
    </location>
</feature>
<evidence type="ECO:0000313" key="6">
    <source>
        <dbReference type="RefSeq" id="XP_018026993.1"/>
    </source>
</evidence>